<comment type="caution">
    <text evidence="19">The sequence shown here is derived from an EMBL/GenBank/DDBJ whole genome shotgun (WGS) entry which is preliminary data.</text>
</comment>
<keyword evidence="12" id="KW-0902">Two-component regulatory system</keyword>
<dbReference type="GO" id="GO:0005524">
    <property type="term" value="F:ATP binding"/>
    <property type="evidence" value="ECO:0007669"/>
    <property type="project" value="UniProtKB-KW"/>
</dbReference>
<evidence type="ECO:0000256" key="16">
    <source>
        <dbReference type="SAM" id="Phobius"/>
    </source>
</evidence>
<gene>
    <name evidence="19" type="ORF">DWQ67_02045</name>
</gene>
<keyword evidence="9 19" id="KW-0418">Kinase</keyword>
<dbReference type="FunFam" id="3.30.565.10:FF:000013">
    <property type="entry name" value="Two-component sensor histidine kinase"/>
    <property type="match status" value="1"/>
</dbReference>
<dbReference type="SMART" id="SM00388">
    <property type="entry name" value="HisKA"/>
    <property type="match status" value="1"/>
</dbReference>
<dbReference type="InterPro" id="IPR036890">
    <property type="entry name" value="HATPase_C_sf"/>
</dbReference>
<dbReference type="InterPro" id="IPR003660">
    <property type="entry name" value="HAMP_dom"/>
</dbReference>
<dbReference type="GO" id="GO:0000155">
    <property type="term" value="F:phosphorelay sensor kinase activity"/>
    <property type="evidence" value="ECO:0007669"/>
    <property type="project" value="InterPro"/>
</dbReference>
<dbReference type="InterPro" id="IPR005467">
    <property type="entry name" value="His_kinase_dom"/>
</dbReference>
<dbReference type="SUPFAM" id="SSF47384">
    <property type="entry name" value="Homodimeric domain of signal transducing histidine kinase"/>
    <property type="match status" value="1"/>
</dbReference>
<dbReference type="InterPro" id="IPR047669">
    <property type="entry name" value="MtrAB_MtrB"/>
</dbReference>
<sequence length="679" mass="73351">MTQTQDRSESGAATTDLVRYAAPAQASAARVGYRRPWWDPRRPAAWAVRRWRHSLQLRTVAITVILCALAELITGALLSARIADGLFQERFDQISQEAKTGLGAADSSFLAAAAGDKGSTQALVNTTLRGLRGEGAGEREYVLRTLSGNSGNSWVVGQYSSAIANKAIPEQLEKRVNSGDEIFWESVSLQTESGVQPGLAFGKRVQIQGSQDYSLYLVYNLQQLQDTLDLIHGVLFLGGILLLVIIGAIAWYVARRSLQPVAEAASTAEKLAKGALGERMHVDGDDEVARLGRSFNRMADSLAAQIVQLESLSQMQQRFVSDVSHELRTPLTTVRMAAEVLHDARESFDPINRRSAELLYDQVERFQTLLNDLLEISRFDAGAASLDAGEWDLVPVARRVMAAAEPLAQAVGTELILEAPQDPVLVQMDPRRVERIVRNLVMNAVEHGEGRPVEVRVAGDEHSAAIAVRDHGIGLAPQDVTRVFDRFWRKDPARARKTGGSGLGLSIAMQDARLHGGWLQAWGEPGEGSIFRLTLPSTLGTLLTASPLPLVVSTVSAEQSSDDAAEAEAIDADDTDWFPRTGLVFQDAEEIPDDTSEHLQTPVPGTLPPHLSGPATGSMPAARIGTGAVPVVGSHLADPARTEAPGTIAGSTTSNVSNFADDLDAPLTRRQRRAMEEEE</sequence>
<evidence type="ECO:0000313" key="19">
    <source>
        <dbReference type="EMBL" id="RKW71642.1"/>
    </source>
</evidence>
<keyword evidence="7 16" id="KW-0812">Transmembrane</keyword>
<evidence type="ECO:0000256" key="15">
    <source>
        <dbReference type="SAM" id="MobiDB-lite"/>
    </source>
</evidence>
<keyword evidence="5" id="KW-0597">Phosphoprotein</keyword>
<dbReference type="RefSeq" id="WP_121483905.1">
    <property type="nucleotide sequence ID" value="NZ_QQXL01000001.1"/>
</dbReference>
<evidence type="ECO:0000259" key="17">
    <source>
        <dbReference type="PROSITE" id="PS50109"/>
    </source>
</evidence>
<evidence type="ECO:0000256" key="1">
    <source>
        <dbReference type="ARBA" id="ARBA00000085"/>
    </source>
</evidence>
<dbReference type="EC" id="2.7.13.3" evidence="3"/>
<feature type="transmembrane region" description="Helical" evidence="16">
    <location>
        <begin position="230"/>
        <end position="254"/>
    </location>
</feature>
<feature type="region of interest" description="Disordered" evidence="15">
    <location>
        <begin position="592"/>
        <end position="623"/>
    </location>
</feature>
<evidence type="ECO:0000256" key="14">
    <source>
        <dbReference type="ARBA" id="ARBA00035305"/>
    </source>
</evidence>
<evidence type="ECO:0000256" key="12">
    <source>
        <dbReference type="ARBA" id="ARBA00023012"/>
    </source>
</evidence>
<keyword evidence="8" id="KW-0547">Nucleotide-binding</keyword>
<dbReference type="PRINTS" id="PR00344">
    <property type="entry name" value="BCTRLSENSOR"/>
</dbReference>
<evidence type="ECO:0000256" key="9">
    <source>
        <dbReference type="ARBA" id="ARBA00022777"/>
    </source>
</evidence>
<evidence type="ECO:0000256" key="11">
    <source>
        <dbReference type="ARBA" id="ARBA00022989"/>
    </source>
</evidence>
<dbReference type="PROSITE" id="PS50885">
    <property type="entry name" value="HAMP"/>
    <property type="match status" value="1"/>
</dbReference>
<dbReference type="Pfam" id="PF00672">
    <property type="entry name" value="HAMP"/>
    <property type="match status" value="1"/>
</dbReference>
<evidence type="ECO:0000256" key="2">
    <source>
        <dbReference type="ARBA" id="ARBA00004651"/>
    </source>
</evidence>
<reference evidence="19 20" key="1">
    <citation type="submission" date="2018-07" db="EMBL/GenBank/DDBJ databases">
        <title>Arthrobacter sp. nov., isolated from raw cow's milk with high bacterial count.</title>
        <authorList>
            <person name="Hahne J."/>
            <person name="Isele D."/>
            <person name="Lipski A."/>
        </authorList>
    </citation>
    <scope>NUCLEOTIDE SEQUENCE [LARGE SCALE GENOMIC DNA]</scope>
    <source>
        <strain evidence="19 20">JZ R-183</strain>
    </source>
</reference>
<comment type="catalytic activity">
    <reaction evidence="1">
        <text>ATP + protein L-histidine = ADP + protein N-phospho-L-histidine.</text>
        <dbReference type="EC" id="2.7.13.3"/>
    </reaction>
</comment>
<dbReference type="CDD" id="cd06225">
    <property type="entry name" value="HAMP"/>
    <property type="match status" value="1"/>
</dbReference>
<dbReference type="Gene3D" id="6.10.340.10">
    <property type="match status" value="1"/>
</dbReference>
<keyword evidence="11 16" id="KW-1133">Transmembrane helix</keyword>
<dbReference type="InterPro" id="IPR004358">
    <property type="entry name" value="Sig_transdc_His_kin-like_C"/>
</dbReference>
<dbReference type="SMART" id="SM00304">
    <property type="entry name" value="HAMP"/>
    <property type="match status" value="1"/>
</dbReference>
<dbReference type="InterPro" id="IPR036097">
    <property type="entry name" value="HisK_dim/P_sf"/>
</dbReference>
<dbReference type="SUPFAM" id="SSF55874">
    <property type="entry name" value="ATPase domain of HSP90 chaperone/DNA topoisomerase II/histidine kinase"/>
    <property type="match status" value="1"/>
</dbReference>
<feature type="compositionally biased region" description="Polar residues" evidence="15">
    <location>
        <begin position="649"/>
        <end position="658"/>
    </location>
</feature>
<dbReference type="Gene3D" id="3.30.565.10">
    <property type="entry name" value="Histidine kinase-like ATPase, C-terminal domain"/>
    <property type="match status" value="1"/>
</dbReference>
<evidence type="ECO:0000256" key="4">
    <source>
        <dbReference type="ARBA" id="ARBA00022475"/>
    </source>
</evidence>
<dbReference type="PANTHER" id="PTHR43547:SF2">
    <property type="entry name" value="HYBRID SIGNAL TRANSDUCTION HISTIDINE KINASE C"/>
    <property type="match status" value="1"/>
</dbReference>
<feature type="domain" description="HAMP" evidence="18">
    <location>
        <begin position="255"/>
        <end position="307"/>
    </location>
</feature>
<dbReference type="EMBL" id="QQXL01000001">
    <property type="protein sequence ID" value="RKW71642.1"/>
    <property type="molecule type" value="Genomic_DNA"/>
</dbReference>
<evidence type="ECO:0000256" key="7">
    <source>
        <dbReference type="ARBA" id="ARBA00022692"/>
    </source>
</evidence>
<dbReference type="CDD" id="cd00075">
    <property type="entry name" value="HATPase"/>
    <property type="match status" value="1"/>
</dbReference>
<keyword evidence="6" id="KW-0808">Transferase</keyword>
<keyword evidence="10" id="KW-0067">ATP-binding</keyword>
<accession>A0A496PM87</accession>
<evidence type="ECO:0000256" key="8">
    <source>
        <dbReference type="ARBA" id="ARBA00022741"/>
    </source>
</evidence>
<dbReference type="PANTHER" id="PTHR43547">
    <property type="entry name" value="TWO-COMPONENT HISTIDINE KINASE"/>
    <property type="match status" value="1"/>
</dbReference>
<keyword evidence="20" id="KW-1185">Reference proteome</keyword>
<dbReference type="PROSITE" id="PS50109">
    <property type="entry name" value="HIS_KIN"/>
    <property type="match status" value="1"/>
</dbReference>
<dbReference type="Pfam" id="PF02518">
    <property type="entry name" value="HATPase_c"/>
    <property type="match status" value="1"/>
</dbReference>
<evidence type="ECO:0000256" key="13">
    <source>
        <dbReference type="ARBA" id="ARBA00023136"/>
    </source>
</evidence>
<evidence type="ECO:0000256" key="10">
    <source>
        <dbReference type="ARBA" id="ARBA00022840"/>
    </source>
</evidence>
<dbReference type="InterPro" id="IPR003661">
    <property type="entry name" value="HisK_dim/P_dom"/>
</dbReference>
<feature type="region of interest" description="Disordered" evidence="15">
    <location>
        <begin position="637"/>
        <end position="679"/>
    </location>
</feature>
<dbReference type="CDD" id="cd00082">
    <property type="entry name" value="HisKA"/>
    <property type="match status" value="1"/>
</dbReference>
<keyword evidence="13 16" id="KW-0472">Membrane</keyword>
<evidence type="ECO:0000256" key="6">
    <source>
        <dbReference type="ARBA" id="ARBA00022679"/>
    </source>
</evidence>
<keyword evidence="4" id="KW-1003">Cell membrane</keyword>
<dbReference type="AlphaFoldDB" id="A0A496PM87"/>
<dbReference type="GO" id="GO:0005886">
    <property type="term" value="C:plasma membrane"/>
    <property type="evidence" value="ECO:0007669"/>
    <property type="project" value="UniProtKB-SubCell"/>
</dbReference>
<dbReference type="FunFam" id="1.10.287.130:FF:000010">
    <property type="entry name" value="Two-component sensor histidine kinase"/>
    <property type="match status" value="1"/>
</dbReference>
<protein>
    <recommendedName>
        <fullName evidence="14">Sensor histidine kinase MtrB</fullName>
        <ecNumber evidence="3">2.7.13.3</ecNumber>
    </recommendedName>
</protein>
<organism evidence="19 20">
    <name type="scientific">Galactobacter caseinivorans</name>
    <dbReference type="NCBI Taxonomy" id="2676123"/>
    <lineage>
        <taxon>Bacteria</taxon>
        <taxon>Bacillati</taxon>
        <taxon>Actinomycetota</taxon>
        <taxon>Actinomycetes</taxon>
        <taxon>Micrococcales</taxon>
        <taxon>Micrococcaceae</taxon>
        <taxon>Galactobacter</taxon>
    </lineage>
</organism>
<name>A0A496PM87_9MICC</name>
<feature type="domain" description="Histidine kinase" evidence="17">
    <location>
        <begin position="322"/>
        <end position="539"/>
    </location>
</feature>
<evidence type="ECO:0000256" key="3">
    <source>
        <dbReference type="ARBA" id="ARBA00012438"/>
    </source>
</evidence>
<comment type="subcellular location">
    <subcellularLocation>
        <location evidence="2">Cell membrane</location>
        <topology evidence="2">Multi-pass membrane protein</topology>
    </subcellularLocation>
</comment>
<dbReference type="SMART" id="SM00387">
    <property type="entry name" value="HATPase_c"/>
    <property type="match status" value="1"/>
</dbReference>
<evidence type="ECO:0000256" key="5">
    <source>
        <dbReference type="ARBA" id="ARBA00022553"/>
    </source>
</evidence>
<dbReference type="Pfam" id="PF00512">
    <property type="entry name" value="HisKA"/>
    <property type="match status" value="1"/>
</dbReference>
<proteinExistence type="predicted"/>
<evidence type="ECO:0000259" key="18">
    <source>
        <dbReference type="PROSITE" id="PS50885"/>
    </source>
</evidence>
<evidence type="ECO:0000313" key="20">
    <source>
        <dbReference type="Proteomes" id="UP000273119"/>
    </source>
</evidence>
<dbReference type="NCBIfam" id="NF040691">
    <property type="entry name" value="MtrAB_MtrB"/>
    <property type="match status" value="1"/>
</dbReference>
<dbReference type="Proteomes" id="UP000273119">
    <property type="component" value="Unassembled WGS sequence"/>
</dbReference>
<dbReference type="SUPFAM" id="SSF158472">
    <property type="entry name" value="HAMP domain-like"/>
    <property type="match status" value="1"/>
</dbReference>
<dbReference type="InterPro" id="IPR003594">
    <property type="entry name" value="HATPase_dom"/>
</dbReference>
<dbReference type="Gene3D" id="1.10.287.130">
    <property type="match status" value="1"/>
</dbReference>